<organism evidence="1 2">
    <name type="scientific">Trifolium medium</name>
    <dbReference type="NCBI Taxonomy" id="97028"/>
    <lineage>
        <taxon>Eukaryota</taxon>
        <taxon>Viridiplantae</taxon>
        <taxon>Streptophyta</taxon>
        <taxon>Embryophyta</taxon>
        <taxon>Tracheophyta</taxon>
        <taxon>Spermatophyta</taxon>
        <taxon>Magnoliopsida</taxon>
        <taxon>eudicotyledons</taxon>
        <taxon>Gunneridae</taxon>
        <taxon>Pentapetalae</taxon>
        <taxon>rosids</taxon>
        <taxon>fabids</taxon>
        <taxon>Fabales</taxon>
        <taxon>Fabaceae</taxon>
        <taxon>Papilionoideae</taxon>
        <taxon>50 kb inversion clade</taxon>
        <taxon>NPAAA clade</taxon>
        <taxon>Hologalegina</taxon>
        <taxon>IRL clade</taxon>
        <taxon>Trifolieae</taxon>
        <taxon>Trifolium</taxon>
    </lineage>
</organism>
<feature type="non-terminal residue" evidence="1">
    <location>
        <position position="28"/>
    </location>
</feature>
<accession>A0A392W2D7</accession>
<protein>
    <submittedName>
        <fullName evidence="1">Uncharacterized protein</fullName>
    </submittedName>
</protein>
<keyword evidence="2" id="KW-1185">Reference proteome</keyword>
<sequence length="28" mass="3222">MESSTVVDGITIVLKARWRIVEYALKSR</sequence>
<name>A0A392W2D7_9FABA</name>
<reference evidence="1 2" key="1">
    <citation type="journal article" date="2018" name="Front. Plant Sci.">
        <title>Red Clover (Trifolium pratense) and Zigzag Clover (T. medium) - A Picture of Genomic Similarities and Differences.</title>
        <authorList>
            <person name="Dluhosova J."/>
            <person name="Istvanek J."/>
            <person name="Nedelnik J."/>
            <person name="Repkova J."/>
        </authorList>
    </citation>
    <scope>NUCLEOTIDE SEQUENCE [LARGE SCALE GENOMIC DNA]</scope>
    <source>
        <strain evidence="2">cv. 10/8</strain>
        <tissue evidence="1">Leaf</tissue>
    </source>
</reference>
<dbReference type="EMBL" id="LXQA011341662">
    <property type="protein sequence ID" value="MCI93883.1"/>
    <property type="molecule type" value="Genomic_DNA"/>
</dbReference>
<dbReference type="Proteomes" id="UP000265520">
    <property type="component" value="Unassembled WGS sequence"/>
</dbReference>
<evidence type="ECO:0000313" key="2">
    <source>
        <dbReference type="Proteomes" id="UP000265520"/>
    </source>
</evidence>
<proteinExistence type="predicted"/>
<dbReference type="AlphaFoldDB" id="A0A392W2D7"/>
<evidence type="ECO:0000313" key="1">
    <source>
        <dbReference type="EMBL" id="MCI93883.1"/>
    </source>
</evidence>
<comment type="caution">
    <text evidence="1">The sequence shown here is derived from an EMBL/GenBank/DDBJ whole genome shotgun (WGS) entry which is preliminary data.</text>
</comment>